<accession>X1GRX5</accession>
<organism evidence="1">
    <name type="scientific">marine sediment metagenome</name>
    <dbReference type="NCBI Taxonomy" id="412755"/>
    <lineage>
        <taxon>unclassified sequences</taxon>
        <taxon>metagenomes</taxon>
        <taxon>ecological metagenomes</taxon>
    </lineage>
</organism>
<protein>
    <submittedName>
        <fullName evidence="1">Uncharacterized protein</fullName>
    </submittedName>
</protein>
<name>X1GRX5_9ZZZZ</name>
<dbReference type="AlphaFoldDB" id="X1GRX5"/>
<reference evidence="1" key="1">
    <citation type="journal article" date="2014" name="Front. Microbiol.">
        <title>High frequency of phylogenetically diverse reductive dehalogenase-homologous genes in deep subseafloor sedimentary metagenomes.</title>
        <authorList>
            <person name="Kawai M."/>
            <person name="Futagami T."/>
            <person name="Toyoda A."/>
            <person name="Takaki Y."/>
            <person name="Nishi S."/>
            <person name="Hori S."/>
            <person name="Arai W."/>
            <person name="Tsubouchi T."/>
            <person name="Morono Y."/>
            <person name="Uchiyama I."/>
            <person name="Ito T."/>
            <person name="Fujiyama A."/>
            <person name="Inagaki F."/>
            <person name="Takami H."/>
        </authorList>
    </citation>
    <scope>NUCLEOTIDE SEQUENCE</scope>
    <source>
        <strain evidence="1">Expedition CK06-06</strain>
    </source>
</reference>
<feature type="non-terminal residue" evidence="1">
    <location>
        <position position="1"/>
    </location>
</feature>
<sequence length="35" mass="4376">KRIDIDYQDSFGKFKMKLNEFVINSYLNLRRFFTK</sequence>
<comment type="caution">
    <text evidence="1">The sequence shown here is derived from an EMBL/GenBank/DDBJ whole genome shotgun (WGS) entry which is preliminary data.</text>
</comment>
<proteinExistence type="predicted"/>
<dbReference type="EMBL" id="BARU01014697">
    <property type="protein sequence ID" value="GAH35768.1"/>
    <property type="molecule type" value="Genomic_DNA"/>
</dbReference>
<evidence type="ECO:0000313" key="1">
    <source>
        <dbReference type="EMBL" id="GAH35768.1"/>
    </source>
</evidence>
<gene>
    <name evidence="1" type="ORF">S03H2_25779</name>
</gene>